<organism evidence="7 8">
    <name type="scientific">Kandleria vitulina</name>
    <dbReference type="NCBI Taxonomy" id="1630"/>
    <lineage>
        <taxon>Bacteria</taxon>
        <taxon>Bacillati</taxon>
        <taxon>Bacillota</taxon>
        <taxon>Erysipelotrichia</taxon>
        <taxon>Erysipelotrichales</taxon>
        <taxon>Coprobacillaceae</taxon>
        <taxon>Kandleria</taxon>
    </lineage>
</organism>
<dbReference type="PANTHER" id="PTHR33164">
    <property type="entry name" value="TRANSCRIPTIONAL REGULATOR, MARR FAMILY"/>
    <property type="match status" value="1"/>
</dbReference>
<dbReference type="FunFam" id="1.10.10.10:FF:000163">
    <property type="entry name" value="MarR family transcriptional regulator"/>
    <property type="match status" value="1"/>
</dbReference>
<evidence type="ECO:0000259" key="6">
    <source>
        <dbReference type="PROSITE" id="PS50995"/>
    </source>
</evidence>
<gene>
    <name evidence="7" type="ORF">SAMN04487759_10993</name>
</gene>
<proteinExistence type="predicted"/>
<evidence type="ECO:0000313" key="8">
    <source>
        <dbReference type="Proteomes" id="UP000182429"/>
    </source>
</evidence>
<dbReference type="GO" id="GO:0006950">
    <property type="term" value="P:response to stress"/>
    <property type="evidence" value="ECO:0007669"/>
    <property type="project" value="TreeGrafter"/>
</dbReference>
<dbReference type="OrthoDB" id="9806864at2"/>
<evidence type="ECO:0000313" key="7">
    <source>
        <dbReference type="EMBL" id="SDW31714.1"/>
    </source>
</evidence>
<evidence type="ECO:0000256" key="5">
    <source>
        <dbReference type="ARBA" id="ARBA00023163"/>
    </source>
</evidence>
<dbReference type="GO" id="GO:0003700">
    <property type="term" value="F:DNA-binding transcription factor activity"/>
    <property type="evidence" value="ECO:0007669"/>
    <property type="project" value="InterPro"/>
</dbReference>
<reference evidence="7 8" key="1">
    <citation type="submission" date="2016-10" db="EMBL/GenBank/DDBJ databases">
        <authorList>
            <person name="de Groot N.N."/>
        </authorList>
    </citation>
    <scope>NUCLEOTIDE SEQUENCE [LARGE SCALE GENOMIC DNA]</scope>
    <source>
        <strain evidence="7 8">S3b</strain>
    </source>
</reference>
<dbReference type="GO" id="GO:0003677">
    <property type="term" value="F:DNA binding"/>
    <property type="evidence" value="ECO:0007669"/>
    <property type="project" value="UniProtKB-KW"/>
</dbReference>
<keyword evidence="3" id="KW-0805">Transcription regulation</keyword>
<sequence>MKYECLNIDNQLCFPLYALSHQITKKYKPILDEIDLTYTQYITMMVMWERKQVTVKEIGSVLYLDSGTLTPLLKRLEKKGLITRERSKDDERSLNVTLTKEGEALQEKAKDIPSKIGSCLPLSEEDASQLYTLLYKCLNAIK</sequence>
<dbReference type="PROSITE" id="PS50995">
    <property type="entry name" value="HTH_MARR_2"/>
    <property type="match status" value="1"/>
</dbReference>
<dbReference type="RefSeq" id="WP_029071374.1">
    <property type="nucleotide sequence ID" value="NZ_FNGT01000029.1"/>
</dbReference>
<keyword evidence="5" id="KW-0804">Transcription</keyword>
<dbReference type="InterPro" id="IPR036390">
    <property type="entry name" value="WH_DNA-bd_sf"/>
</dbReference>
<dbReference type="STRING" id="1630.SAMN05216514_11117"/>
<evidence type="ECO:0000256" key="1">
    <source>
        <dbReference type="ARBA" id="ARBA00004496"/>
    </source>
</evidence>
<dbReference type="PRINTS" id="PR00598">
    <property type="entry name" value="HTHMARR"/>
</dbReference>
<keyword evidence="4 7" id="KW-0238">DNA-binding</keyword>
<dbReference type="PANTHER" id="PTHR33164:SF5">
    <property type="entry name" value="ORGANIC HYDROPEROXIDE RESISTANCE TRANSCRIPTIONAL REGULATOR"/>
    <property type="match status" value="1"/>
</dbReference>
<dbReference type="InterPro" id="IPR055166">
    <property type="entry name" value="Transc_reg_Sar_Rot_HTH"/>
</dbReference>
<dbReference type="InterPro" id="IPR000835">
    <property type="entry name" value="HTH_MarR-typ"/>
</dbReference>
<protein>
    <submittedName>
        <fullName evidence="7">DNA-binding transcriptional regulator, MarR family</fullName>
    </submittedName>
</protein>
<evidence type="ECO:0000256" key="2">
    <source>
        <dbReference type="ARBA" id="ARBA00022490"/>
    </source>
</evidence>
<evidence type="ECO:0000256" key="4">
    <source>
        <dbReference type="ARBA" id="ARBA00023125"/>
    </source>
</evidence>
<dbReference type="SUPFAM" id="SSF46785">
    <property type="entry name" value="Winged helix' DNA-binding domain"/>
    <property type="match status" value="1"/>
</dbReference>
<dbReference type="Proteomes" id="UP000182429">
    <property type="component" value="Unassembled WGS sequence"/>
</dbReference>
<dbReference type="GO" id="GO:0005737">
    <property type="term" value="C:cytoplasm"/>
    <property type="evidence" value="ECO:0007669"/>
    <property type="project" value="UniProtKB-SubCell"/>
</dbReference>
<comment type="subcellular location">
    <subcellularLocation>
        <location evidence="1">Cytoplasm</location>
    </subcellularLocation>
</comment>
<dbReference type="AlphaFoldDB" id="A0A1H2SKR6"/>
<evidence type="ECO:0000256" key="3">
    <source>
        <dbReference type="ARBA" id="ARBA00023015"/>
    </source>
</evidence>
<dbReference type="eggNOG" id="COG1846">
    <property type="taxonomic scope" value="Bacteria"/>
</dbReference>
<dbReference type="InterPro" id="IPR039422">
    <property type="entry name" value="MarR/SlyA-like"/>
</dbReference>
<keyword evidence="2" id="KW-0963">Cytoplasm</keyword>
<dbReference type="Gene3D" id="1.10.10.10">
    <property type="entry name" value="Winged helix-like DNA-binding domain superfamily/Winged helix DNA-binding domain"/>
    <property type="match status" value="1"/>
</dbReference>
<dbReference type="InterPro" id="IPR036388">
    <property type="entry name" value="WH-like_DNA-bd_sf"/>
</dbReference>
<accession>A0A1H2SKR6</accession>
<feature type="domain" description="HTH marR-type" evidence="6">
    <location>
        <begin position="9"/>
        <end position="139"/>
    </location>
</feature>
<dbReference type="SMART" id="SM00347">
    <property type="entry name" value="HTH_MARR"/>
    <property type="match status" value="1"/>
</dbReference>
<dbReference type="Pfam" id="PF22381">
    <property type="entry name" value="Staph_reg_Sar_Rot"/>
    <property type="match status" value="1"/>
</dbReference>
<name>A0A1H2SKR6_9FIRM</name>
<dbReference type="EMBL" id="FNNF01000009">
    <property type="protein sequence ID" value="SDW31714.1"/>
    <property type="molecule type" value="Genomic_DNA"/>
</dbReference>